<keyword evidence="2 6" id="KW-0238">DNA-binding</keyword>
<organism evidence="6 7">
    <name type="scientific">Chishuiella changwenlii</name>
    <dbReference type="NCBI Taxonomy" id="1434701"/>
    <lineage>
        <taxon>Bacteria</taxon>
        <taxon>Pseudomonadati</taxon>
        <taxon>Bacteroidota</taxon>
        <taxon>Flavobacteriia</taxon>
        <taxon>Flavobacteriales</taxon>
        <taxon>Weeksellaceae</taxon>
        <taxon>Chishuiella</taxon>
    </lineage>
</organism>
<dbReference type="Gene3D" id="2.60.120.10">
    <property type="entry name" value="Jelly Rolls"/>
    <property type="match status" value="1"/>
</dbReference>
<feature type="domain" description="HTH araC/xylS-type" evidence="4">
    <location>
        <begin position="175"/>
        <end position="275"/>
    </location>
</feature>
<evidence type="ECO:0000313" key="8">
    <source>
        <dbReference type="Proteomes" id="UP000650994"/>
    </source>
</evidence>
<dbReference type="GO" id="GO:0003700">
    <property type="term" value="F:DNA-binding transcription factor activity"/>
    <property type="evidence" value="ECO:0007669"/>
    <property type="project" value="InterPro"/>
</dbReference>
<reference evidence="5" key="1">
    <citation type="journal article" date="2014" name="Int. J. Syst. Evol. Microbiol.">
        <title>Complete genome of a new Firmicutes species belonging to the dominant human colonic microbiota ('Ruminococcus bicirculans') reveals two chromosomes and a selective capacity to utilize plant glucans.</title>
        <authorList>
            <consortium name="NISC Comparative Sequencing Program"/>
            <person name="Wegmann U."/>
            <person name="Louis P."/>
            <person name="Goesmann A."/>
            <person name="Henrissat B."/>
            <person name="Duncan S.H."/>
            <person name="Flint H.J."/>
        </authorList>
    </citation>
    <scope>NUCLEOTIDE SEQUENCE</scope>
    <source>
        <strain evidence="5">CGMCC 1.12707</strain>
    </source>
</reference>
<dbReference type="EMBL" id="BMFL01000007">
    <property type="protein sequence ID" value="GGE96857.1"/>
    <property type="molecule type" value="Genomic_DNA"/>
</dbReference>
<evidence type="ECO:0000313" key="5">
    <source>
        <dbReference type="EMBL" id="GGE96857.1"/>
    </source>
</evidence>
<gene>
    <name evidence="5" type="ORF">GCM10010984_12950</name>
    <name evidence="6" type="ORF">SAMN05443634_11417</name>
</gene>
<name>A0A1M7CK57_9FLAO</name>
<keyword evidence="8" id="KW-1185">Reference proteome</keyword>
<sequence>MKRKQFDTLVIDVMEKEQYDLPLHSHTYYEMVYVIKGSGEHYLNNNVFNYKVGDLFLLSPGDNHYIIFNKKSKLVFIKFTDAYFQDNKHLSPDSFSINSPLDIMQNQILKEEKLVFDEPCKSILRKTVENILSYNSRIDVAFSPLIFFQILSIFGLVQEAAKANNLSIDEGVSTNGMISYINQNIYNPQKIRIKAIAGHFNIAQNYFSNYFKRNFEVSFKEYIDDYRIKLIEKRLELKENSIKQIANEFGFTDESHLTNYFKKHRNISPSQYASTLKKYN</sequence>
<dbReference type="InterPro" id="IPR018062">
    <property type="entry name" value="HTH_AraC-typ_CS"/>
</dbReference>
<dbReference type="AlphaFoldDB" id="A0A1M7CK57"/>
<dbReference type="InterPro" id="IPR014710">
    <property type="entry name" value="RmlC-like_jellyroll"/>
</dbReference>
<dbReference type="EMBL" id="FRBH01000014">
    <property type="protein sequence ID" value="SHL67652.1"/>
    <property type="molecule type" value="Genomic_DNA"/>
</dbReference>
<dbReference type="STRING" id="1434701.SAMN05443634_11417"/>
<dbReference type="PANTHER" id="PTHR43280:SF34">
    <property type="entry name" value="ARAC-FAMILY TRANSCRIPTIONAL REGULATOR"/>
    <property type="match status" value="1"/>
</dbReference>
<evidence type="ECO:0000256" key="3">
    <source>
        <dbReference type="ARBA" id="ARBA00023163"/>
    </source>
</evidence>
<dbReference type="GO" id="GO:0043565">
    <property type="term" value="F:sequence-specific DNA binding"/>
    <property type="evidence" value="ECO:0007669"/>
    <property type="project" value="InterPro"/>
</dbReference>
<reference evidence="8" key="4">
    <citation type="journal article" date="2019" name="Int. J. Syst. Evol. Microbiol.">
        <title>The Global Catalogue of Microorganisms (GCM) 10K type strain sequencing project: providing services to taxonomists for standard genome sequencing and annotation.</title>
        <authorList>
            <consortium name="The Broad Institute Genomics Platform"/>
            <consortium name="The Broad Institute Genome Sequencing Center for Infectious Disease"/>
            <person name="Wu L."/>
            <person name="Ma J."/>
        </authorList>
    </citation>
    <scope>NUCLEOTIDE SEQUENCE [LARGE SCALE GENOMIC DNA]</scope>
    <source>
        <strain evidence="8">CGMCC 1.12707</strain>
    </source>
</reference>
<evidence type="ECO:0000256" key="1">
    <source>
        <dbReference type="ARBA" id="ARBA00023015"/>
    </source>
</evidence>
<dbReference type="PROSITE" id="PS01124">
    <property type="entry name" value="HTH_ARAC_FAMILY_2"/>
    <property type="match status" value="1"/>
</dbReference>
<reference evidence="7" key="3">
    <citation type="submission" date="2016-11" db="EMBL/GenBank/DDBJ databases">
        <authorList>
            <person name="Varghese N."/>
            <person name="Submissions S."/>
        </authorList>
    </citation>
    <scope>NUCLEOTIDE SEQUENCE [LARGE SCALE GENOMIC DNA]</scope>
    <source>
        <strain evidence="7">DSM 27989</strain>
    </source>
</reference>
<dbReference type="Pfam" id="PF12833">
    <property type="entry name" value="HTH_18"/>
    <property type="match status" value="1"/>
</dbReference>
<evidence type="ECO:0000256" key="2">
    <source>
        <dbReference type="ARBA" id="ARBA00023125"/>
    </source>
</evidence>
<keyword evidence="3" id="KW-0804">Transcription</keyword>
<dbReference type="InterPro" id="IPR009057">
    <property type="entry name" value="Homeodomain-like_sf"/>
</dbReference>
<evidence type="ECO:0000259" key="4">
    <source>
        <dbReference type="PROSITE" id="PS01124"/>
    </source>
</evidence>
<dbReference type="SUPFAM" id="SSF51182">
    <property type="entry name" value="RmlC-like cupins"/>
    <property type="match status" value="1"/>
</dbReference>
<keyword evidence="1" id="KW-0805">Transcription regulation</keyword>
<dbReference type="Proteomes" id="UP000184120">
    <property type="component" value="Unassembled WGS sequence"/>
</dbReference>
<accession>A0A1M7CK57</accession>
<dbReference type="Pfam" id="PF02311">
    <property type="entry name" value="AraC_binding"/>
    <property type="match status" value="1"/>
</dbReference>
<dbReference type="Gene3D" id="1.10.10.60">
    <property type="entry name" value="Homeodomain-like"/>
    <property type="match status" value="2"/>
</dbReference>
<dbReference type="SUPFAM" id="SSF46689">
    <property type="entry name" value="Homeodomain-like"/>
    <property type="match status" value="1"/>
</dbReference>
<dbReference type="SMART" id="SM00342">
    <property type="entry name" value="HTH_ARAC"/>
    <property type="match status" value="1"/>
</dbReference>
<proteinExistence type="predicted"/>
<dbReference type="InterPro" id="IPR011051">
    <property type="entry name" value="RmlC_Cupin_sf"/>
</dbReference>
<dbReference type="PROSITE" id="PS00041">
    <property type="entry name" value="HTH_ARAC_FAMILY_1"/>
    <property type="match status" value="1"/>
</dbReference>
<evidence type="ECO:0000313" key="7">
    <source>
        <dbReference type="Proteomes" id="UP000184120"/>
    </source>
</evidence>
<dbReference type="PANTHER" id="PTHR43280">
    <property type="entry name" value="ARAC-FAMILY TRANSCRIPTIONAL REGULATOR"/>
    <property type="match status" value="1"/>
</dbReference>
<reference evidence="5" key="5">
    <citation type="submission" date="2024-05" db="EMBL/GenBank/DDBJ databases">
        <authorList>
            <person name="Sun Q."/>
            <person name="Zhou Y."/>
        </authorList>
    </citation>
    <scope>NUCLEOTIDE SEQUENCE</scope>
    <source>
        <strain evidence="5">CGMCC 1.12707</strain>
    </source>
</reference>
<protein>
    <submittedName>
        <fullName evidence="6">AraC-type DNA-binding protein</fullName>
    </submittedName>
    <submittedName>
        <fullName evidence="5">Transcription regulator</fullName>
    </submittedName>
</protein>
<dbReference type="OrthoDB" id="636258at2"/>
<dbReference type="RefSeq" id="WP_072933946.1">
    <property type="nucleotide sequence ID" value="NZ_BMFL01000007.1"/>
</dbReference>
<dbReference type="Proteomes" id="UP000650994">
    <property type="component" value="Unassembled WGS sequence"/>
</dbReference>
<dbReference type="InterPro" id="IPR018060">
    <property type="entry name" value="HTH_AraC"/>
</dbReference>
<evidence type="ECO:0000313" key="6">
    <source>
        <dbReference type="EMBL" id="SHL67652.1"/>
    </source>
</evidence>
<dbReference type="InterPro" id="IPR003313">
    <property type="entry name" value="AraC-bd"/>
</dbReference>
<reference evidence="6" key="2">
    <citation type="submission" date="2016-11" db="EMBL/GenBank/DDBJ databases">
        <authorList>
            <person name="Jaros S."/>
            <person name="Januszkiewicz K."/>
            <person name="Wedrychowicz H."/>
        </authorList>
    </citation>
    <scope>NUCLEOTIDE SEQUENCE [LARGE SCALE GENOMIC DNA]</scope>
    <source>
        <strain evidence="6">DSM 27989</strain>
    </source>
</reference>